<dbReference type="Pfam" id="PF07690">
    <property type="entry name" value="MFS_1"/>
    <property type="match status" value="1"/>
</dbReference>
<evidence type="ECO:0000256" key="3">
    <source>
        <dbReference type="SAM" id="Phobius"/>
    </source>
</evidence>
<dbReference type="AlphaFoldDB" id="A0A4U6XEF7"/>
<organism evidence="5 6">
    <name type="scientific">Colletotrichum tanaceti</name>
    <dbReference type="NCBI Taxonomy" id="1306861"/>
    <lineage>
        <taxon>Eukaryota</taxon>
        <taxon>Fungi</taxon>
        <taxon>Dikarya</taxon>
        <taxon>Ascomycota</taxon>
        <taxon>Pezizomycotina</taxon>
        <taxon>Sordariomycetes</taxon>
        <taxon>Hypocreomycetidae</taxon>
        <taxon>Glomerellales</taxon>
        <taxon>Glomerellaceae</taxon>
        <taxon>Colletotrichum</taxon>
        <taxon>Colletotrichum destructivum species complex</taxon>
    </lineage>
</organism>
<dbReference type="Gene3D" id="2.60.120.200">
    <property type="match status" value="1"/>
</dbReference>
<feature type="region of interest" description="Disordered" evidence="2">
    <location>
        <begin position="485"/>
        <end position="533"/>
    </location>
</feature>
<feature type="transmembrane region" description="Helical" evidence="3">
    <location>
        <begin position="87"/>
        <end position="106"/>
    </location>
</feature>
<evidence type="ECO:0000256" key="1">
    <source>
        <dbReference type="ARBA" id="ARBA00004141"/>
    </source>
</evidence>
<feature type="transmembrane region" description="Helical" evidence="3">
    <location>
        <begin position="382"/>
        <end position="404"/>
    </location>
</feature>
<dbReference type="GO" id="GO:0004553">
    <property type="term" value="F:hydrolase activity, hydrolyzing O-glycosyl compounds"/>
    <property type="evidence" value="ECO:0007669"/>
    <property type="project" value="InterPro"/>
</dbReference>
<dbReference type="InterPro" id="IPR050546">
    <property type="entry name" value="Glycosyl_Hydrlase_16"/>
</dbReference>
<dbReference type="OrthoDB" id="196103at2759"/>
<dbReference type="GO" id="GO:0022857">
    <property type="term" value="F:transmembrane transporter activity"/>
    <property type="evidence" value="ECO:0007669"/>
    <property type="project" value="InterPro"/>
</dbReference>
<dbReference type="GO" id="GO:0005975">
    <property type="term" value="P:carbohydrate metabolic process"/>
    <property type="evidence" value="ECO:0007669"/>
    <property type="project" value="InterPro"/>
</dbReference>
<feature type="domain" description="GH16" evidence="4">
    <location>
        <begin position="528"/>
        <end position="750"/>
    </location>
</feature>
<protein>
    <submittedName>
        <fullName evidence="5">UNC93-like protein 2</fullName>
    </submittedName>
</protein>
<feature type="transmembrane region" description="Helical" evidence="3">
    <location>
        <begin position="179"/>
        <end position="202"/>
    </location>
</feature>
<feature type="region of interest" description="Disordered" evidence="2">
    <location>
        <begin position="1"/>
        <end position="33"/>
    </location>
</feature>
<keyword evidence="3" id="KW-1133">Transmembrane helix</keyword>
<dbReference type="GO" id="GO:0016020">
    <property type="term" value="C:membrane"/>
    <property type="evidence" value="ECO:0007669"/>
    <property type="project" value="UniProtKB-SubCell"/>
</dbReference>
<proteinExistence type="predicted"/>
<accession>A0A4U6XEF7</accession>
<dbReference type="SUPFAM" id="SSF103473">
    <property type="entry name" value="MFS general substrate transporter"/>
    <property type="match status" value="1"/>
</dbReference>
<evidence type="ECO:0000259" key="4">
    <source>
        <dbReference type="PROSITE" id="PS51762"/>
    </source>
</evidence>
<dbReference type="InterPro" id="IPR000757">
    <property type="entry name" value="Beta-glucanase-like"/>
</dbReference>
<feature type="transmembrane region" description="Helical" evidence="3">
    <location>
        <begin position="118"/>
        <end position="138"/>
    </location>
</feature>
<keyword evidence="3" id="KW-0472">Membrane</keyword>
<dbReference type="EMBL" id="PJEX01000165">
    <property type="protein sequence ID" value="TKW53864.1"/>
    <property type="molecule type" value="Genomic_DNA"/>
</dbReference>
<evidence type="ECO:0000256" key="2">
    <source>
        <dbReference type="SAM" id="MobiDB-lite"/>
    </source>
</evidence>
<feature type="transmembrane region" description="Helical" evidence="3">
    <location>
        <begin position="303"/>
        <end position="325"/>
    </location>
</feature>
<feature type="transmembrane region" description="Helical" evidence="3">
    <location>
        <begin position="54"/>
        <end position="75"/>
    </location>
</feature>
<dbReference type="Pfam" id="PF26113">
    <property type="entry name" value="GH16_XgeA"/>
    <property type="match status" value="1"/>
</dbReference>
<keyword evidence="6" id="KW-1185">Reference proteome</keyword>
<evidence type="ECO:0000313" key="6">
    <source>
        <dbReference type="Proteomes" id="UP000310108"/>
    </source>
</evidence>
<feature type="transmembrane region" description="Helical" evidence="3">
    <location>
        <begin position="275"/>
        <end position="297"/>
    </location>
</feature>
<dbReference type="InterPro" id="IPR011701">
    <property type="entry name" value="MFS"/>
</dbReference>
<dbReference type="Proteomes" id="UP000310108">
    <property type="component" value="Unassembled WGS sequence"/>
</dbReference>
<dbReference type="PANTHER" id="PTHR10963:SF53">
    <property type="entry name" value="GH16 DOMAIN-CONTAINING PROTEIN"/>
    <property type="match status" value="1"/>
</dbReference>
<feature type="transmembrane region" description="Helical" evidence="3">
    <location>
        <begin position="144"/>
        <end position="167"/>
    </location>
</feature>
<dbReference type="InterPro" id="IPR013320">
    <property type="entry name" value="ConA-like_dom_sf"/>
</dbReference>
<comment type="caution">
    <text evidence="5">The sequence shown here is derived from an EMBL/GenBank/DDBJ whole genome shotgun (WGS) entry which is preliminary data.</text>
</comment>
<dbReference type="Gene3D" id="1.20.1250.20">
    <property type="entry name" value="MFS general substrate transporter like domains"/>
    <property type="match status" value="1"/>
</dbReference>
<reference evidence="5 6" key="1">
    <citation type="journal article" date="2019" name="PLoS ONE">
        <title>Comparative genome analysis indicates high evolutionary potential of pathogenicity genes in Colletotrichum tanaceti.</title>
        <authorList>
            <person name="Lelwala R.V."/>
            <person name="Korhonen P.K."/>
            <person name="Young N.D."/>
            <person name="Scott J.B."/>
            <person name="Ades P.A."/>
            <person name="Gasser R.B."/>
            <person name="Taylor P.W.J."/>
        </authorList>
    </citation>
    <scope>NUCLEOTIDE SEQUENCE [LARGE SCALE GENOMIC DNA]</scope>
    <source>
        <strain evidence="5">BRIP57314</strain>
    </source>
</reference>
<dbReference type="PANTHER" id="PTHR10963">
    <property type="entry name" value="GLYCOSYL HYDROLASE-RELATED"/>
    <property type="match status" value="1"/>
</dbReference>
<dbReference type="SUPFAM" id="SSF49899">
    <property type="entry name" value="Concanavalin A-like lectins/glucanases"/>
    <property type="match status" value="1"/>
</dbReference>
<keyword evidence="3" id="KW-0812">Transmembrane</keyword>
<name>A0A4U6XEF7_9PEZI</name>
<comment type="subcellular location">
    <subcellularLocation>
        <location evidence="1">Membrane</location>
        <topology evidence="1">Multi-pass membrane protein</topology>
    </subcellularLocation>
</comment>
<feature type="transmembrane region" description="Helical" evidence="3">
    <location>
        <begin position="337"/>
        <end position="357"/>
    </location>
</feature>
<feature type="transmembrane region" description="Helical" evidence="3">
    <location>
        <begin position="214"/>
        <end position="234"/>
    </location>
</feature>
<dbReference type="CDD" id="cd08023">
    <property type="entry name" value="GH16_laminarinase_like"/>
    <property type="match status" value="1"/>
</dbReference>
<feature type="compositionally biased region" description="Low complexity" evidence="2">
    <location>
        <begin position="486"/>
        <end position="509"/>
    </location>
</feature>
<dbReference type="PROSITE" id="PS51762">
    <property type="entry name" value="GH16_2"/>
    <property type="match status" value="1"/>
</dbReference>
<evidence type="ECO:0000313" key="5">
    <source>
        <dbReference type="EMBL" id="TKW53864.1"/>
    </source>
</evidence>
<gene>
    <name evidence="5" type="ORF">CTA1_6020</name>
</gene>
<sequence>MAAATSSKDDDNMVELATVAPAQGSHNRDEHDAEPDVDQAYLASRGWSKFFRSVLFQVILFGCISFVGPSIFDAISNLGGGGLSTPYLANLATTLNYVSGSLVTLFGGPLINKIGIKWSSFIASVAFPLVGSGYYVSARYSVDWYLLAATTVNGLTAGFLYVSSTTAMQTYPDQKDRGWYLGLWSAMMNSGAVIGGIINFATNYRRSGAGGVAWFTYLIFVGLECTGFVWAMLLSPTARVRRKDGTRPDLSGRRKVTWKGELAALWAHARQKTSWLAFVPAFYSFFYGGTMGTYLTLHFSVRARALSTMLTPMCTIPSVMVYGKLLDMQRWPQKTRAWVALCSWVLPQAASFVWLGVEYHKFGTGSSTGLDPVVDGRRWAEAYLPFLIMFTTGYWTQLSLYWILGTFDNDVKSTARSSGLFRAFTTCGMAVSYGINSSASVDPRIPLTLSCNHLNNVCCDSQLRTMGWKDHLKRLKNEVEQLIAEPGSQSSTQSQAPPSQQQQQYQQYAQPPPPLPQQQPMGGQPGHVYWQPQFRPDVPITQDWDGKIGNGTDGWGNQELQHYTDEQQNVFHTPDGKLVLRALANSSCPNPEQKYTSARLVSRQTLARDQGVLTAVILSPCAEGIWPAFWLLPQEPFAWPTDGEVDIAETWNGDCENHSCLHWGQHHEPDKHRVLGTKIPDMQYRPVRYDLAWVQPGGQPGQGRMVWYIDGRPVMKGDIPPGTRPMRDMTILLNVAMGGNVCRGKTPRDGYYDLVVHQLFMASEPEYGGWQRFENDWAHTQLGNTY</sequence>
<dbReference type="InterPro" id="IPR036259">
    <property type="entry name" value="MFS_trans_sf"/>
</dbReference>